<feature type="transmembrane region" description="Helical" evidence="1">
    <location>
        <begin position="370"/>
        <end position="388"/>
    </location>
</feature>
<evidence type="ECO:0000313" key="3">
    <source>
        <dbReference type="Proteomes" id="UP000269883"/>
    </source>
</evidence>
<evidence type="ECO:0000313" key="2">
    <source>
        <dbReference type="EMBL" id="BBD07267.1"/>
    </source>
</evidence>
<proteinExistence type="predicted"/>
<dbReference type="Gene3D" id="3.40.50.2300">
    <property type="match status" value="2"/>
</dbReference>
<dbReference type="AlphaFoldDB" id="A0A2Z6AVK4"/>
<protein>
    <submittedName>
        <fullName evidence="2">Orotidine 5'-phosphate decarboxylase</fullName>
    </submittedName>
</protein>
<dbReference type="RefSeq" id="WP_126376373.1">
    <property type="nucleotide sequence ID" value="NZ_AP017378.1"/>
</dbReference>
<accession>A0A2Z6AVK4</accession>
<keyword evidence="1" id="KW-0812">Transmembrane</keyword>
<dbReference type="KEGG" id="dfl:DFE_0541"/>
<dbReference type="OrthoDB" id="9813024at2"/>
<evidence type="ECO:0000256" key="1">
    <source>
        <dbReference type="SAM" id="Phobius"/>
    </source>
</evidence>
<dbReference type="EMBL" id="AP017378">
    <property type="protein sequence ID" value="BBD07267.1"/>
    <property type="molecule type" value="Genomic_DNA"/>
</dbReference>
<name>A0A2Z6AVK4_9BACT</name>
<keyword evidence="1" id="KW-0472">Membrane</keyword>
<reference evidence="2 3" key="1">
    <citation type="journal article" date="2018" name="Sci. Adv.">
        <title>Multi-heme cytochromes provide a pathway for survival in energy-limited environments.</title>
        <authorList>
            <person name="Deng X."/>
            <person name="Dohmae N."/>
            <person name="Nealson K.H."/>
            <person name="Hashimoto K."/>
            <person name="Okamoto A."/>
        </authorList>
    </citation>
    <scope>NUCLEOTIDE SEQUENCE [LARGE SCALE GENOMIC DNA]</scope>
    <source>
        <strain evidence="2 3">IS5</strain>
    </source>
</reference>
<sequence length="405" mass="45166">MNSRQTKHISIAHRHGVRADILLIWPLLLLSLFFSATPALAQTSYKTLVTPDYKHLLILHSQGQGSASVEGVNQGLSFVLNKNDFRVLRRVEHMDMGGNASARYLELLEELLTIKYQGAQFDGIITSGIPALNMAARLKSRLFPDTVLIAAGIDISGSLPEDMSGIHIVTDEPPHALTLRMALKHHPGTKRILVINRPATGAPEVGTALSLELGNLSEQYKIRFIPNTDLNGMEIALSGAGAKDVVYLADYARTQDNGLDLSYRDMRRLAYTCKVPIYTSRAQFMGTGVLGGYLSSWSEQGKRSAWLLLGHWRGQYIRKIDTSPNTAVRIQFDHNALKRFGITPAEQSGKPQVINQPETTLDTIRKIMDIRYVGAVFFLLIILMVLINRRRIRETKKRLAKSKNK</sequence>
<keyword evidence="3" id="KW-1185">Reference proteome</keyword>
<gene>
    <name evidence="2" type="primary">pyrF</name>
    <name evidence="2" type="ORF">DFE_0541</name>
</gene>
<keyword evidence="1" id="KW-1133">Transmembrane helix</keyword>
<organism evidence="2 3">
    <name type="scientific">Desulfovibrio ferrophilus</name>
    <dbReference type="NCBI Taxonomy" id="241368"/>
    <lineage>
        <taxon>Bacteria</taxon>
        <taxon>Pseudomonadati</taxon>
        <taxon>Thermodesulfobacteriota</taxon>
        <taxon>Desulfovibrionia</taxon>
        <taxon>Desulfovibrionales</taxon>
        <taxon>Desulfovibrionaceae</taxon>
        <taxon>Desulfovibrio</taxon>
    </lineage>
</organism>
<dbReference type="Proteomes" id="UP000269883">
    <property type="component" value="Chromosome"/>
</dbReference>